<keyword evidence="3" id="KW-1185">Reference proteome</keyword>
<feature type="compositionally biased region" description="Basic and acidic residues" evidence="1">
    <location>
        <begin position="203"/>
        <end position="229"/>
    </location>
</feature>
<feature type="compositionally biased region" description="Low complexity" evidence="1">
    <location>
        <begin position="369"/>
        <end position="378"/>
    </location>
</feature>
<dbReference type="RefSeq" id="XP_056513411.1">
    <property type="nucleotide sequence ID" value="XM_056652344.1"/>
</dbReference>
<feature type="compositionally biased region" description="Polar residues" evidence="1">
    <location>
        <begin position="241"/>
        <end position="273"/>
    </location>
</feature>
<protein>
    <submittedName>
        <fullName evidence="2">Uncharacterized protein</fullName>
    </submittedName>
</protein>
<gene>
    <name evidence="2" type="ORF">NUU61_001762</name>
</gene>
<feature type="compositionally biased region" description="Low complexity" evidence="1">
    <location>
        <begin position="396"/>
        <end position="418"/>
    </location>
</feature>
<reference evidence="2" key="2">
    <citation type="journal article" date="2023" name="IMA Fungus">
        <title>Comparative genomic study of the Penicillium genus elucidates a diverse pangenome and 15 lateral gene transfer events.</title>
        <authorList>
            <person name="Petersen C."/>
            <person name="Sorensen T."/>
            <person name="Nielsen M.R."/>
            <person name="Sondergaard T.E."/>
            <person name="Sorensen J.L."/>
            <person name="Fitzpatrick D.A."/>
            <person name="Frisvad J.C."/>
            <person name="Nielsen K.L."/>
        </authorList>
    </citation>
    <scope>NUCLEOTIDE SEQUENCE</scope>
    <source>
        <strain evidence="2">IBT 34128</strain>
    </source>
</reference>
<dbReference type="OrthoDB" id="4493237at2759"/>
<name>A0A9W9KFD1_9EURO</name>
<reference evidence="2" key="1">
    <citation type="submission" date="2022-11" db="EMBL/GenBank/DDBJ databases">
        <authorList>
            <person name="Petersen C."/>
        </authorList>
    </citation>
    <scope>NUCLEOTIDE SEQUENCE</scope>
    <source>
        <strain evidence="2">IBT 34128</strain>
    </source>
</reference>
<feature type="compositionally biased region" description="Low complexity" evidence="1">
    <location>
        <begin position="187"/>
        <end position="202"/>
    </location>
</feature>
<evidence type="ECO:0000256" key="1">
    <source>
        <dbReference type="SAM" id="MobiDB-lite"/>
    </source>
</evidence>
<feature type="compositionally biased region" description="Low complexity" evidence="1">
    <location>
        <begin position="324"/>
        <end position="337"/>
    </location>
</feature>
<feature type="compositionally biased region" description="Basic and acidic residues" evidence="1">
    <location>
        <begin position="60"/>
        <end position="73"/>
    </location>
</feature>
<sequence length="522" mass="55963">MYETTTSLDLHRLSRQSLQKRYESDEEDVSESDAGGQDFVPSPVGSHRAGTFDSDLSADDSSHLDPESDHEEQLLAPFATSKRPRPVSVDTVKQTSDASFVEDAYVFHPEEPVVLELPSPDSPPMAPNLFLQPAIYVSPNTPPATHTQSRSPSPSSIFSVEEADIQVAKQVTLMEPQTRPTLVFINSLGSRSKGSKSRPSAPRSRESSYSRDQRARGRRDGEDAAHHEPGPQFKSRRISQDDTGSEPQPASTTASPKTQDDNTQTVPSATISRVSEVPLMPCFPQPPSTGAPPGNRSRLRPSGTDKPLPPPAAGWARRAEAGRRPPTTRSNSSTSVPPYSPRPVSPFLGDETRLGYMPDQHSDASSLLSRTRSPVPSATSPPPSLAFSKRGPATASGNGSSSGAPSISSSSTSSGYSVSNMLAHRSPLMMRRMTRKHSAASSIHSMSSLRSECDANGSVASAPVSAVHHQPAVQPLMLDPHHATLNNSSSSSQRRHARHNSTTPTGRGFMGLRLGKKSPARI</sequence>
<evidence type="ECO:0000313" key="2">
    <source>
        <dbReference type="EMBL" id="KAJ5104415.1"/>
    </source>
</evidence>
<feature type="region of interest" description="Disordered" evidence="1">
    <location>
        <begin position="137"/>
        <end position="156"/>
    </location>
</feature>
<feature type="region of interest" description="Disordered" evidence="1">
    <location>
        <begin position="1"/>
        <end position="87"/>
    </location>
</feature>
<dbReference type="GeneID" id="81391512"/>
<proteinExistence type="predicted"/>
<dbReference type="Proteomes" id="UP001141434">
    <property type="component" value="Unassembled WGS sequence"/>
</dbReference>
<feature type="region of interest" description="Disordered" evidence="1">
    <location>
        <begin position="482"/>
        <end position="522"/>
    </location>
</feature>
<feature type="compositionally biased region" description="Pro residues" evidence="1">
    <location>
        <begin position="281"/>
        <end position="290"/>
    </location>
</feature>
<comment type="caution">
    <text evidence="2">The sequence shown here is derived from an EMBL/GenBank/DDBJ whole genome shotgun (WGS) entry which is preliminary data.</text>
</comment>
<feature type="region of interest" description="Disordered" evidence="1">
    <location>
        <begin position="184"/>
        <end position="418"/>
    </location>
</feature>
<accession>A0A9W9KFD1</accession>
<organism evidence="2 3">
    <name type="scientific">Penicillium alfredii</name>
    <dbReference type="NCBI Taxonomy" id="1506179"/>
    <lineage>
        <taxon>Eukaryota</taxon>
        <taxon>Fungi</taxon>
        <taxon>Dikarya</taxon>
        <taxon>Ascomycota</taxon>
        <taxon>Pezizomycotina</taxon>
        <taxon>Eurotiomycetes</taxon>
        <taxon>Eurotiomycetidae</taxon>
        <taxon>Eurotiales</taxon>
        <taxon>Aspergillaceae</taxon>
        <taxon>Penicillium</taxon>
    </lineage>
</organism>
<evidence type="ECO:0000313" key="3">
    <source>
        <dbReference type="Proteomes" id="UP001141434"/>
    </source>
</evidence>
<dbReference type="AlphaFoldDB" id="A0A9W9KFD1"/>
<dbReference type="EMBL" id="JAPMSZ010000004">
    <property type="protein sequence ID" value="KAJ5104415.1"/>
    <property type="molecule type" value="Genomic_DNA"/>
</dbReference>